<feature type="transmembrane region" description="Helical" evidence="7">
    <location>
        <begin position="180"/>
        <end position="205"/>
    </location>
</feature>
<comment type="caution">
    <text evidence="9">The sequence shown here is derived from an EMBL/GenBank/DDBJ whole genome shotgun (WGS) entry which is preliminary data.</text>
</comment>
<dbReference type="PANTHER" id="PTHR43744">
    <property type="entry name" value="ABC TRANSPORTER PERMEASE PROTEIN MG189-RELATED-RELATED"/>
    <property type="match status" value="1"/>
</dbReference>
<keyword evidence="3" id="KW-1003">Cell membrane</keyword>
<dbReference type="Gene3D" id="1.10.3720.10">
    <property type="entry name" value="MetI-like"/>
    <property type="match status" value="1"/>
</dbReference>
<dbReference type="PANTHER" id="PTHR43744:SF12">
    <property type="entry name" value="ABC TRANSPORTER PERMEASE PROTEIN MG189-RELATED"/>
    <property type="match status" value="1"/>
</dbReference>
<dbReference type="OrthoDB" id="9771544at2"/>
<organism evidence="9 10">
    <name type="scientific">Neobacillus notoginsengisoli</name>
    <dbReference type="NCBI Taxonomy" id="1578198"/>
    <lineage>
        <taxon>Bacteria</taxon>
        <taxon>Bacillati</taxon>
        <taxon>Bacillota</taxon>
        <taxon>Bacilli</taxon>
        <taxon>Bacillales</taxon>
        <taxon>Bacillaceae</taxon>
        <taxon>Neobacillus</taxon>
    </lineage>
</organism>
<feature type="domain" description="ABC transmembrane type-1" evidence="8">
    <location>
        <begin position="70"/>
        <end position="261"/>
    </location>
</feature>
<evidence type="ECO:0000256" key="6">
    <source>
        <dbReference type="ARBA" id="ARBA00023136"/>
    </source>
</evidence>
<dbReference type="EMBL" id="QWEG01000018">
    <property type="protein sequence ID" value="RHW32830.1"/>
    <property type="molecule type" value="Genomic_DNA"/>
</dbReference>
<evidence type="ECO:0000256" key="1">
    <source>
        <dbReference type="ARBA" id="ARBA00004651"/>
    </source>
</evidence>
<dbReference type="Pfam" id="PF00528">
    <property type="entry name" value="BPD_transp_1"/>
    <property type="match status" value="1"/>
</dbReference>
<name>A0A417YIM6_9BACI</name>
<dbReference type="CDD" id="cd06261">
    <property type="entry name" value="TM_PBP2"/>
    <property type="match status" value="1"/>
</dbReference>
<evidence type="ECO:0000256" key="4">
    <source>
        <dbReference type="ARBA" id="ARBA00022692"/>
    </source>
</evidence>
<keyword evidence="5 7" id="KW-1133">Transmembrane helix</keyword>
<feature type="transmembrane region" description="Helical" evidence="7">
    <location>
        <begin position="105"/>
        <end position="127"/>
    </location>
</feature>
<evidence type="ECO:0000256" key="3">
    <source>
        <dbReference type="ARBA" id="ARBA00022475"/>
    </source>
</evidence>
<dbReference type="RefSeq" id="WP_118924144.1">
    <property type="nucleotide sequence ID" value="NZ_QWEG01000018.1"/>
</dbReference>
<gene>
    <name evidence="9" type="ORF">D1B31_21020</name>
</gene>
<dbReference type="InterPro" id="IPR035906">
    <property type="entry name" value="MetI-like_sf"/>
</dbReference>
<keyword evidence="2 7" id="KW-0813">Transport</keyword>
<dbReference type="AlphaFoldDB" id="A0A417YIM6"/>
<comment type="similarity">
    <text evidence="7">Belongs to the binding-protein-dependent transport system permease family.</text>
</comment>
<keyword evidence="10" id="KW-1185">Reference proteome</keyword>
<dbReference type="SUPFAM" id="SSF161098">
    <property type="entry name" value="MetI-like"/>
    <property type="match status" value="1"/>
</dbReference>
<proteinExistence type="inferred from homology"/>
<keyword evidence="4 7" id="KW-0812">Transmembrane</keyword>
<feature type="transmembrane region" description="Helical" evidence="7">
    <location>
        <begin position="12"/>
        <end position="33"/>
    </location>
</feature>
<reference evidence="9 10" key="1">
    <citation type="journal article" date="2017" name="Int. J. Syst. Evol. Microbiol.">
        <title>Bacillus notoginsengisoli sp. nov., a novel bacterium isolated from the rhizosphere of Panax notoginseng.</title>
        <authorList>
            <person name="Zhang M.Y."/>
            <person name="Cheng J."/>
            <person name="Cai Y."/>
            <person name="Zhang T.Y."/>
            <person name="Wu Y.Y."/>
            <person name="Manikprabhu D."/>
            <person name="Li W.J."/>
            <person name="Zhang Y.X."/>
        </authorList>
    </citation>
    <scope>NUCLEOTIDE SEQUENCE [LARGE SCALE GENOMIC DNA]</scope>
    <source>
        <strain evidence="9 10">JCM 30743</strain>
    </source>
</reference>
<dbReference type="InterPro" id="IPR000515">
    <property type="entry name" value="MetI-like"/>
</dbReference>
<evidence type="ECO:0000256" key="5">
    <source>
        <dbReference type="ARBA" id="ARBA00022989"/>
    </source>
</evidence>
<feature type="transmembrane region" description="Helical" evidence="7">
    <location>
        <begin position="139"/>
        <end position="159"/>
    </location>
</feature>
<protein>
    <submittedName>
        <fullName evidence="9">Carbohydrate ABC transporter permease</fullName>
    </submittedName>
</protein>
<feature type="transmembrane region" description="Helical" evidence="7">
    <location>
        <begin position="69"/>
        <end position="93"/>
    </location>
</feature>
<evidence type="ECO:0000313" key="10">
    <source>
        <dbReference type="Proteomes" id="UP000284416"/>
    </source>
</evidence>
<sequence>MMGKKNTRLKAIVYTLLIFYCLLTLVPFAWSILTSFKTTAEIAGGGTFLPQEWSTSGYQKVFGSKLPTWVMNSLVVALITTLINLVVNTMAGYALARIDFRGRKLLFSFLLALIMVPAQVTMIPLYIVITNLGLIDTHWSIIFTMMFNIAYIFMMRQFFINFPRDVEEAATMDGLSKIGTFFRIVLPNAKAAVATQAVFVFMGVWNEFMKPLLFISSPDKYMLTQGLNALAKTFRNATAWDVIMAGAIVSIIPIFIIYIVLNKYFITTNDQTAGIK</sequence>
<evidence type="ECO:0000256" key="2">
    <source>
        <dbReference type="ARBA" id="ARBA00022448"/>
    </source>
</evidence>
<comment type="subcellular location">
    <subcellularLocation>
        <location evidence="1 7">Cell membrane</location>
        <topology evidence="1 7">Multi-pass membrane protein</topology>
    </subcellularLocation>
</comment>
<keyword evidence="6 7" id="KW-0472">Membrane</keyword>
<dbReference type="PROSITE" id="PS50928">
    <property type="entry name" value="ABC_TM1"/>
    <property type="match status" value="1"/>
</dbReference>
<dbReference type="Proteomes" id="UP000284416">
    <property type="component" value="Unassembled WGS sequence"/>
</dbReference>
<evidence type="ECO:0000259" key="8">
    <source>
        <dbReference type="PROSITE" id="PS50928"/>
    </source>
</evidence>
<feature type="transmembrane region" description="Helical" evidence="7">
    <location>
        <begin position="242"/>
        <end position="261"/>
    </location>
</feature>
<dbReference type="GO" id="GO:0055085">
    <property type="term" value="P:transmembrane transport"/>
    <property type="evidence" value="ECO:0007669"/>
    <property type="project" value="InterPro"/>
</dbReference>
<evidence type="ECO:0000256" key="7">
    <source>
        <dbReference type="RuleBase" id="RU363032"/>
    </source>
</evidence>
<accession>A0A417YIM6</accession>
<evidence type="ECO:0000313" key="9">
    <source>
        <dbReference type="EMBL" id="RHW32830.1"/>
    </source>
</evidence>
<dbReference type="GO" id="GO:0005886">
    <property type="term" value="C:plasma membrane"/>
    <property type="evidence" value="ECO:0007669"/>
    <property type="project" value="UniProtKB-SubCell"/>
</dbReference>